<dbReference type="EMBL" id="MCFL01000067">
    <property type="protein sequence ID" value="ORZ31105.1"/>
    <property type="molecule type" value="Genomic_DNA"/>
</dbReference>
<evidence type="ECO:0000313" key="2">
    <source>
        <dbReference type="Proteomes" id="UP000193411"/>
    </source>
</evidence>
<dbReference type="STRING" id="765915.A0A1Y2H9B3"/>
<feature type="non-terminal residue" evidence="1">
    <location>
        <position position="478"/>
    </location>
</feature>
<protein>
    <submittedName>
        <fullName evidence="1">Uncharacterized protein</fullName>
    </submittedName>
</protein>
<dbReference type="OrthoDB" id="10039566at2759"/>
<organism evidence="1 2">
    <name type="scientific">Catenaria anguillulae PL171</name>
    <dbReference type="NCBI Taxonomy" id="765915"/>
    <lineage>
        <taxon>Eukaryota</taxon>
        <taxon>Fungi</taxon>
        <taxon>Fungi incertae sedis</taxon>
        <taxon>Blastocladiomycota</taxon>
        <taxon>Blastocladiomycetes</taxon>
        <taxon>Blastocladiales</taxon>
        <taxon>Catenariaceae</taxon>
        <taxon>Catenaria</taxon>
    </lineage>
</organism>
<dbReference type="PANTHER" id="PTHR35895">
    <property type="entry name" value="CHROMOSOME 16, WHOLE GENOME SHOTGUN SEQUENCE"/>
    <property type="match status" value="1"/>
</dbReference>
<keyword evidence="2" id="KW-1185">Reference proteome</keyword>
<sequence length="478" mass="50425">MNFQHGIFTSPLWFSLSLSPNENCIYKEIGTIQWTRDINPSNMFSTTAVSSPSSQAAAVVTLAGAAAATTTAMTTSRHNLPAWLLAPWTSLLAPLLRLLSTWLRTRLLALLPAPLHFVLGRTSRSLDSLLAALALVLSAALAHQRLVPLIAQRILDTATLTLGALDMAVNGPTSVLTSITSILKIPGPPLATRMVADREPMRIVYRGRVVTYATLKGTVHVPAGGGVVPMEAVMSVSNGKSKVDSLEQGFSEFCRDLVQATGQVKFAMVGDQVEIRVLGGRIGVPGLKLNKSVSLPGMGGLGDMSIDSVLLVDSTLSSLILECTCSIVNPSSVSMTAGTVAFGMTTPDLYESAMSSSLPTQDALESVTLASISIPSMRLVPGRNTLTAICTMRRPHPATQPNSTLVTAGLRILSRYLTGQPSDVVVFGVSAGDTARYLTPAIQSVVTHTVLPPLLDPTRGIPPQLLVQTSLAVSQVSL</sequence>
<proteinExistence type="predicted"/>
<dbReference type="AlphaFoldDB" id="A0A1Y2H9B3"/>
<gene>
    <name evidence="1" type="ORF">BCR44DRAFT_1279342</name>
</gene>
<accession>A0A1Y2H9B3</accession>
<dbReference type="Proteomes" id="UP000193411">
    <property type="component" value="Unassembled WGS sequence"/>
</dbReference>
<dbReference type="InterPro" id="IPR046368">
    <property type="entry name" value="Tag1"/>
</dbReference>
<dbReference type="InterPro" id="IPR022185">
    <property type="entry name" value="DUF3712"/>
</dbReference>
<dbReference type="Pfam" id="PF12505">
    <property type="entry name" value="DUF3712"/>
    <property type="match status" value="1"/>
</dbReference>
<dbReference type="GO" id="GO:0000329">
    <property type="term" value="C:fungal-type vacuole membrane"/>
    <property type="evidence" value="ECO:0007669"/>
    <property type="project" value="InterPro"/>
</dbReference>
<reference evidence="1 2" key="1">
    <citation type="submission" date="2016-07" db="EMBL/GenBank/DDBJ databases">
        <title>Pervasive Adenine N6-methylation of Active Genes in Fungi.</title>
        <authorList>
            <consortium name="DOE Joint Genome Institute"/>
            <person name="Mondo S.J."/>
            <person name="Dannebaum R.O."/>
            <person name="Kuo R.C."/>
            <person name="Labutti K."/>
            <person name="Haridas S."/>
            <person name="Kuo A."/>
            <person name="Salamov A."/>
            <person name="Ahrendt S.R."/>
            <person name="Lipzen A."/>
            <person name="Sullivan W."/>
            <person name="Andreopoulos W.B."/>
            <person name="Clum A."/>
            <person name="Lindquist E."/>
            <person name="Daum C."/>
            <person name="Ramamoorthy G.K."/>
            <person name="Gryganskyi A."/>
            <person name="Culley D."/>
            <person name="Magnuson J.K."/>
            <person name="James T.Y."/>
            <person name="O'Malley M.A."/>
            <person name="Stajich J.E."/>
            <person name="Spatafora J.W."/>
            <person name="Visel A."/>
            <person name="Grigoriev I.V."/>
        </authorList>
    </citation>
    <scope>NUCLEOTIDE SEQUENCE [LARGE SCALE GENOMIC DNA]</scope>
    <source>
        <strain evidence="1 2">PL171</strain>
    </source>
</reference>
<name>A0A1Y2H9B3_9FUNG</name>
<dbReference type="PANTHER" id="PTHR35895:SF1">
    <property type="entry name" value="LIPID-BINDING SERUM GLYCOPROTEIN C-TERMINAL DOMAIN-CONTAINING PROTEIN"/>
    <property type="match status" value="1"/>
</dbReference>
<evidence type="ECO:0000313" key="1">
    <source>
        <dbReference type="EMBL" id="ORZ31105.1"/>
    </source>
</evidence>
<comment type="caution">
    <text evidence="1">The sequence shown here is derived from an EMBL/GenBank/DDBJ whole genome shotgun (WGS) entry which is preliminary data.</text>
</comment>